<name>A0ABP9PCP9_9ACTN</name>
<evidence type="ECO:0008006" key="4">
    <source>
        <dbReference type="Google" id="ProtNLM"/>
    </source>
</evidence>
<feature type="chain" id="PRO_5046966270" description="DUF4333 domain-containing protein" evidence="1">
    <location>
        <begin position="23"/>
        <end position="127"/>
    </location>
</feature>
<reference evidence="3" key="1">
    <citation type="journal article" date="2019" name="Int. J. Syst. Evol. Microbiol.">
        <title>The Global Catalogue of Microorganisms (GCM) 10K type strain sequencing project: providing services to taxonomists for standard genome sequencing and annotation.</title>
        <authorList>
            <consortium name="The Broad Institute Genomics Platform"/>
            <consortium name="The Broad Institute Genome Sequencing Center for Infectious Disease"/>
            <person name="Wu L."/>
            <person name="Ma J."/>
        </authorList>
    </citation>
    <scope>NUCLEOTIDE SEQUENCE [LARGE SCALE GENOMIC DNA]</scope>
    <source>
        <strain evidence="3">JCM 18459</strain>
    </source>
</reference>
<accession>A0ABP9PCP9</accession>
<feature type="signal peptide" evidence="1">
    <location>
        <begin position="1"/>
        <end position="22"/>
    </location>
</feature>
<keyword evidence="1" id="KW-0732">Signal</keyword>
<evidence type="ECO:0000313" key="3">
    <source>
        <dbReference type="Proteomes" id="UP001500221"/>
    </source>
</evidence>
<evidence type="ECO:0000313" key="2">
    <source>
        <dbReference type="EMBL" id="GAA5143629.1"/>
    </source>
</evidence>
<gene>
    <name evidence="2" type="ORF">GCM10023340_09460</name>
</gene>
<dbReference type="Proteomes" id="UP001500221">
    <property type="component" value="Unassembled WGS sequence"/>
</dbReference>
<sequence>MQFATRLVVVVLSMLLASTVMASGSQAQSAYRRDAEAVAQRIGCRLTETTVVAPSFDAAECRLRGRKVVVLTFRGPREQAAWLRIVRAYDGFCVASKRGVIVEPDNGGRAVATVAARRLAGGRVVCG</sequence>
<dbReference type="EMBL" id="BAABKG010000001">
    <property type="protein sequence ID" value="GAA5143629.1"/>
    <property type="molecule type" value="Genomic_DNA"/>
</dbReference>
<protein>
    <recommendedName>
        <fullName evidence="4">DUF4333 domain-containing protein</fullName>
    </recommendedName>
</protein>
<keyword evidence="3" id="KW-1185">Reference proteome</keyword>
<dbReference type="RefSeq" id="WP_345455046.1">
    <property type="nucleotide sequence ID" value="NZ_BAABKG010000001.1"/>
</dbReference>
<organism evidence="2 3">
    <name type="scientific">Nocardioides marinquilinus</name>
    <dbReference type="NCBI Taxonomy" id="1210400"/>
    <lineage>
        <taxon>Bacteria</taxon>
        <taxon>Bacillati</taxon>
        <taxon>Actinomycetota</taxon>
        <taxon>Actinomycetes</taxon>
        <taxon>Propionibacteriales</taxon>
        <taxon>Nocardioidaceae</taxon>
        <taxon>Nocardioides</taxon>
    </lineage>
</organism>
<evidence type="ECO:0000256" key="1">
    <source>
        <dbReference type="SAM" id="SignalP"/>
    </source>
</evidence>
<proteinExistence type="predicted"/>
<comment type="caution">
    <text evidence="2">The sequence shown here is derived from an EMBL/GenBank/DDBJ whole genome shotgun (WGS) entry which is preliminary data.</text>
</comment>